<dbReference type="EMBL" id="JAGQLJ010000006">
    <property type="protein sequence ID" value="MCA9380711.1"/>
    <property type="molecule type" value="Genomic_DNA"/>
</dbReference>
<dbReference type="AlphaFoldDB" id="A0A955I9D0"/>
<evidence type="ECO:0000256" key="1">
    <source>
        <dbReference type="SAM" id="Phobius"/>
    </source>
</evidence>
<protein>
    <recommendedName>
        <fullName evidence="4">Cohesin domain-containing protein</fullName>
    </recommendedName>
</protein>
<comment type="caution">
    <text evidence="2">The sequence shown here is derived from an EMBL/GenBank/DDBJ whole genome shotgun (WGS) entry which is preliminary data.</text>
</comment>
<reference evidence="2" key="2">
    <citation type="journal article" date="2021" name="Microbiome">
        <title>Successional dynamics and alternative stable states in a saline activated sludge microbial community over 9 years.</title>
        <authorList>
            <person name="Wang Y."/>
            <person name="Ye J."/>
            <person name="Ju F."/>
            <person name="Liu L."/>
            <person name="Boyd J.A."/>
            <person name="Deng Y."/>
            <person name="Parks D.H."/>
            <person name="Jiang X."/>
            <person name="Yin X."/>
            <person name="Woodcroft B.J."/>
            <person name="Tyson G.W."/>
            <person name="Hugenholtz P."/>
            <person name="Polz M.F."/>
            <person name="Zhang T."/>
        </authorList>
    </citation>
    <scope>NUCLEOTIDE SEQUENCE</scope>
    <source>
        <strain evidence="2">HKST-UBA13</strain>
    </source>
</reference>
<evidence type="ECO:0008006" key="4">
    <source>
        <dbReference type="Google" id="ProtNLM"/>
    </source>
</evidence>
<feature type="transmembrane region" description="Helical" evidence="1">
    <location>
        <begin position="6"/>
        <end position="25"/>
    </location>
</feature>
<keyword evidence="1" id="KW-0812">Transmembrane</keyword>
<keyword evidence="1" id="KW-1133">Transmembrane helix</keyword>
<organism evidence="2 3">
    <name type="scientific">Candidatus Dojkabacteria bacterium</name>
    <dbReference type="NCBI Taxonomy" id="2099670"/>
    <lineage>
        <taxon>Bacteria</taxon>
        <taxon>Candidatus Dojkabacteria</taxon>
    </lineage>
</organism>
<name>A0A955I9D0_9BACT</name>
<evidence type="ECO:0000313" key="2">
    <source>
        <dbReference type="EMBL" id="MCA9380711.1"/>
    </source>
</evidence>
<proteinExistence type="predicted"/>
<evidence type="ECO:0000313" key="3">
    <source>
        <dbReference type="Proteomes" id="UP000775877"/>
    </source>
</evidence>
<accession>A0A955I9D0</accession>
<sequence length="136" mass="15512">MKKVLLIIYSLAIIFTFGAVVIYLAPNILTKESDSNEQDNNETVDFIEEETKDFDFNLEDLGENSYRLTVQIPNEFLGLDLVLAFDPTKIQVDEVIEGNMLKKHIHELDNEKGYVILSGAGREEGLDASEYFYDLK</sequence>
<feature type="non-terminal residue" evidence="2">
    <location>
        <position position="136"/>
    </location>
</feature>
<keyword evidence="1" id="KW-0472">Membrane</keyword>
<reference evidence="2" key="1">
    <citation type="submission" date="2020-04" db="EMBL/GenBank/DDBJ databases">
        <authorList>
            <person name="Zhang T."/>
        </authorList>
    </citation>
    <scope>NUCLEOTIDE SEQUENCE</scope>
    <source>
        <strain evidence="2">HKST-UBA13</strain>
    </source>
</reference>
<dbReference type="Proteomes" id="UP000775877">
    <property type="component" value="Unassembled WGS sequence"/>
</dbReference>
<gene>
    <name evidence="2" type="ORF">KC678_00410</name>
</gene>